<dbReference type="InterPro" id="IPR040980">
    <property type="entry name" value="SWI2_SNF2"/>
</dbReference>
<accession>T1CJV7</accession>
<evidence type="ECO:0000313" key="3">
    <source>
        <dbReference type="EMBL" id="EQD68090.1"/>
    </source>
</evidence>
<reference evidence="3" key="1">
    <citation type="submission" date="2013-08" db="EMBL/GenBank/DDBJ databases">
        <authorList>
            <person name="Mendez C."/>
            <person name="Richter M."/>
            <person name="Ferrer M."/>
            <person name="Sanchez J."/>
        </authorList>
    </citation>
    <scope>NUCLEOTIDE SEQUENCE</scope>
</reference>
<dbReference type="InterPro" id="IPR027417">
    <property type="entry name" value="P-loop_NTPase"/>
</dbReference>
<dbReference type="GO" id="GO:0009307">
    <property type="term" value="P:DNA restriction-modification system"/>
    <property type="evidence" value="ECO:0007669"/>
    <property type="project" value="UniProtKB-KW"/>
</dbReference>
<protein>
    <submittedName>
        <fullName evidence="3">Type I restriction-modification system endonuclease</fullName>
    </submittedName>
</protein>
<gene>
    <name evidence="3" type="ORF">B2A_00557</name>
</gene>
<sequence>MTLRDRVTTAVFGNYIDRYDIHRAVEDGATVTIYYEGRLAKLELKKDEVPRIDPSFQEVTEDEDESTREGLKRKWAQLEAMVGTPRRLKLLAKDLVNHFETRLQTLDGKAM</sequence>
<keyword evidence="3" id="KW-0378">Hydrolase</keyword>
<dbReference type="AlphaFoldDB" id="T1CJV7"/>
<dbReference type="InterPro" id="IPR051268">
    <property type="entry name" value="Type-I_R_enzyme_R_subunit"/>
</dbReference>
<keyword evidence="3" id="KW-0255">Endonuclease</keyword>
<dbReference type="Gene3D" id="3.40.50.300">
    <property type="entry name" value="P-loop containing nucleotide triphosphate hydrolases"/>
    <property type="match status" value="1"/>
</dbReference>
<organism evidence="3">
    <name type="scientific">mine drainage metagenome</name>
    <dbReference type="NCBI Taxonomy" id="410659"/>
    <lineage>
        <taxon>unclassified sequences</taxon>
        <taxon>metagenomes</taxon>
        <taxon>ecological metagenomes</taxon>
    </lineage>
</organism>
<proteinExistence type="predicted"/>
<evidence type="ECO:0000256" key="1">
    <source>
        <dbReference type="ARBA" id="ARBA00022747"/>
    </source>
</evidence>
<dbReference type="PANTHER" id="PTHR30195">
    <property type="entry name" value="TYPE I SITE-SPECIFIC DEOXYRIBONUCLEASE PROTEIN SUBUNIT M AND R"/>
    <property type="match status" value="1"/>
</dbReference>
<feature type="domain" description="SWI2/SNF2 ATPase" evidence="2">
    <location>
        <begin position="4"/>
        <end position="68"/>
    </location>
</feature>
<feature type="non-terminal residue" evidence="3">
    <location>
        <position position="111"/>
    </location>
</feature>
<keyword evidence="1" id="KW-0680">Restriction system</keyword>
<comment type="caution">
    <text evidence="3">The sequence shown here is derived from an EMBL/GenBank/DDBJ whole genome shotgun (WGS) entry which is preliminary data.</text>
</comment>
<dbReference type="GO" id="GO:0004519">
    <property type="term" value="F:endonuclease activity"/>
    <property type="evidence" value="ECO:0007669"/>
    <property type="project" value="UniProtKB-KW"/>
</dbReference>
<dbReference type="Pfam" id="PF18766">
    <property type="entry name" value="SWI2_SNF2"/>
    <property type="match status" value="1"/>
</dbReference>
<name>T1CJV7_9ZZZZ</name>
<dbReference type="PANTHER" id="PTHR30195:SF15">
    <property type="entry name" value="TYPE I RESTRICTION ENZYME HINDI ENDONUCLEASE SUBUNIT"/>
    <property type="match status" value="1"/>
</dbReference>
<keyword evidence="3" id="KW-0540">Nuclease</keyword>
<evidence type="ECO:0000259" key="2">
    <source>
        <dbReference type="Pfam" id="PF18766"/>
    </source>
</evidence>
<reference evidence="3" key="2">
    <citation type="journal article" date="2014" name="ISME J.">
        <title>Microbial stratification in low pH oxic and suboxic macroscopic growths along an acid mine drainage.</title>
        <authorList>
            <person name="Mendez-Garcia C."/>
            <person name="Mesa V."/>
            <person name="Sprenger R.R."/>
            <person name="Richter M."/>
            <person name="Diez M.S."/>
            <person name="Solano J."/>
            <person name="Bargiela R."/>
            <person name="Golyshina O.V."/>
            <person name="Manteca A."/>
            <person name="Ramos J.L."/>
            <person name="Gallego J.R."/>
            <person name="Llorente I."/>
            <person name="Martins Dos Santos V.A."/>
            <person name="Jensen O.N."/>
            <person name="Pelaez A.I."/>
            <person name="Sanchez J."/>
            <person name="Ferrer M."/>
        </authorList>
    </citation>
    <scope>NUCLEOTIDE SEQUENCE</scope>
</reference>
<dbReference type="EMBL" id="AUZZ01000434">
    <property type="protein sequence ID" value="EQD68090.1"/>
    <property type="molecule type" value="Genomic_DNA"/>
</dbReference>